<dbReference type="FunFam" id="3.10.20.90:FF:000009">
    <property type="entry name" value="Ubiquitin-60S ribosomal protein"/>
    <property type="match status" value="1"/>
</dbReference>
<evidence type="ECO:0000256" key="4">
    <source>
        <dbReference type="SAM" id="MobiDB-lite"/>
    </source>
</evidence>
<name>A0A5A7QM08_STRAF</name>
<comment type="similarity">
    <text evidence="1">Belongs to the ubiquitin family.</text>
</comment>
<proteinExistence type="inferred from homology"/>
<feature type="compositionally biased region" description="Basic and acidic residues" evidence="4">
    <location>
        <begin position="309"/>
        <end position="321"/>
    </location>
</feature>
<gene>
    <name evidence="7" type="ORF">STAS_23276</name>
</gene>
<evidence type="ECO:0000256" key="3">
    <source>
        <dbReference type="ARBA" id="ARBA00022843"/>
    </source>
</evidence>
<reference evidence="8" key="1">
    <citation type="journal article" date="2019" name="Curr. Biol.">
        <title>Genome Sequence of Striga asiatica Provides Insight into the Evolution of Plant Parasitism.</title>
        <authorList>
            <person name="Yoshida S."/>
            <person name="Kim S."/>
            <person name="Wafula E.K."/>
            <person name="Tanskanen J."/>
            <person name="Kim Y.M."/>
            <person name="Honaas L."/>
            <person name="Yang Z."/>
            <person name="Spallek T."/>
            <person name="Conn C.E."/>
            <person name="Ichihashi Y."/>
            <person name="Cheong K."/>
            <person name="Cui S."/>
            <person name="Der J.P."/>
            <person name="Gundlach H."/>
            <person name="Jiao Y."/>
            <person name="Hori C."/>
            <person name="Ishida J.K."/>
            <person name="Kasahara H."/>
            <person name="Kiba T."/>
            <person name="Kim M.S."/>
            <person name="Koo N."/>
            <person name="Laohavisit A."/>
            <person name="Lee Y.H."/>
            <person name="Lumba S."/>
            <person name="McCourt P."/>
            <person name="Mortimer J.C."/>
            <person name="Mutuku J.M."/>
            <person name="Nomura T."/>
            <person name="Sasaki-Sekimoto Y."/>
            <person name="Seto Y."/>
            <person name="Wang Y."/>
            <person name="Wakatake T."/>
            <person name="Sakakibara H."/>
            <person name="Demura T."/>
            <person name="Yamaguchi S."/>
            <person name="Yoneyama K."/>
            <person name="Manabe R.I."/>
            <person name="Nelson D.C."/>
            <person name="Schulman A.H."/>
            <person name="Timko M.P."/>
            <person name="dePamphilis C.W."/>
            <person name="Choi D."/>
            <person name="Shirasu K."/>
        </authorList>
    </citation>
    <scope>NUCLEOTIDE SEQUENCE [LARGE SCALE GENOMIC DNA]</scope>
    <source>
        <strain evidence="8">cv. UVA1</strain>
    </source>
</reference>
<keyword evidence="3" id="KW-0832">Ubl conjugation</keyword>
<evidence type="ECO:0000259" key="6">
    <source>
        <dbReference type="PROSITE" id="PS50053"/>
    </source>
</evidence>
<evidence type="ECO:0000313" key="7">
    <source>
        <dbReference type="EMBL" id="GER46249.1"/>
    </source>
</evidence>
<evidence type="ECO:0000256" key="5">
    <source>
        <dbReference type="SAM" id="Phobius"/>
    </source>
</evidence>
<dbReference type="InterPro" id="IPR050158">
    <property type="entry name" value="Ubiquitin_ubiquitin-like"/>
</dbReference>
<dbReference type="SMART" id="SM00213">
    <property type="entry name" value="UBQ"/>
    <property type="match status" value="1"/>
</dbReference>
<dbReference type="PRINTS" id="PR00348">
    <property type="entry name" value="UBIQUITIN"/>
</dbReference>
<evidence type="ECO:0000313" key="8">
    <source>
        <dbReference type="Proteomes" id="UP000325081"/>
    </source>
</evidence>
<organism evidence="7 8">
    <name type="scientific">Striga asiatica</name>
    <name type="common">Asiatic witchweed</name>
    <name type="synonym">Buchnera asiatica</name>
    <dbReference type="NCBI Taxonomy" id="4170"/>
    <lineage>
        <taxon>Eukaryota</taxon>
        <taxon>Viridiplantae</taxon>
        <taxon>Streptophyta</taxon>
        <taxon>Embryophyta</taxon>
        <taxon>Tracheophyta</taxon>
        <taxon>Spermatophyta</taxon>
        <taxon>Magnoliopsida</taxon>
        <taxon>eudicotyledons</taxon>
        <taxon>Gunneridae</taxon>
        <taxon>Pentapetalae</taxon>
        <taxon>asterids</taxon>
        <taxon>lamiids</taxon>
        <taxon>Lamiales</taxon>
        <taxon>Orobanchaceae</taxon>
        <taxon>Buchnereae</taxon>
        <taxon>Striga</taxon>
    </lineage>
</organism>
<evidence type="ECO:0000256" key="2">
    <source>
        <dbReference type="ARBA" id="ARBA00022499"/>
    </source>
</evidence>
<feature type="region of interest" description="Disordered" evidence="4">
    <location>
        <begin position="295"/>
        <end position="329"/>
    </location>
</feature>
<evidence type="ECO:0000256" key="1">
    <source>
        <dbReference type="ARBA" id="ARBA00008430"/>
    </source>
</evidence>
<feature type="transmembrane region" description="Helical" evidence="5">
    <location>
        <begin position="181"/>
        <end position="202"/>
    </location>
</feature>
<keyword evidence="2" id="KW-1017">Isopeptide bond</keyword>
<sequence length="329" mass="37012">MQIFVKTLIGKTITLEVESSYTIDNVKAKIQDKEGIPPDQQHLIFAGKQLEDGRTPTDYNIQKESNLHLLQGEELLVLGERSKVVRDVNALPWKGGSEESVDYEFLRAELRKMAWTNGQVVLLFCPRCGCPMSKLEGWGPAKLGGVTRRSYCSCNYALAGMRLHWLLALLSRAYKKMHPTVLMLMLTSLYRLLFVMLASLLLRNSLVGSSICYMATRVELLLSNSHMPRSSSYGNAILIFDSNSGCHVELNSLLNNHRNSEFSEPLTSFDWNEAEPQRIGTSISSLVAARSTTESSHAGSLHSSSHHFRQPEARERREKESWTPCSSFE</sequence>
<accession>A0A5A7QM08</accession>
<dbReference type="PROSITE" id="PS50053">
    <property type="entry name" value="UBIQUITIN_2"/>
    <property type="match status" value="1"/>
</dbReference>
<dbReference type="PROSITE" id="PS00299">
    <property type="entry name" value="UBIQUITIN_1"/>
    <property type="match status" value="1"/>
</dbReference>
<dbReference type="Pfam" id="PF00240">
    <property type="entry name" value="ubiquitin"/>
    <property type="match status" value="1"/>
</dbReference>
<dbReference type="InterPro" id="IPR019956">
    <property type="entry name" value="Ubiquitin_dom"/>
</dbReference>
<dbReference type="InterPro" id="IPR000626">
    <property type="entry name" value="Ubiquitin-like_dom"/>
</dbReference>
<dbReference type="GO" id="GO:0003729">
    <property type="term" value="F:mRNA binding"/>
    <property type="evidence" value="ECO:0007669"/>
    <property type="project" value="UniProtKB-ARBA"/>
</dbReference>
<dbReference type="PANTHER" id="PTHR10666">
    <property type="entry name" value="UBIQUITIN"/>
    <property type="match status" value="1"/>
</dbReference>
<dbReference type="EMBL" id="BKCP01007504">
    <property type="protein sequence ID" value="GER46249.1"/>
    <property type="molecule type" value="Genomic_DNA"/>
</dbReference>
<keyword evidence="5" id="KW-0812">Transmembrane</keyword>
<dbReference type="Proteomes" id="UP000325081">
    <property type="component" value="Unassembled WGS sequence"/>
</dbReference>
<dbReference type="CDD" id="cd01803">
    <property type="entry name" value="Ubl_ubiquitin"/>
    <property type="match status" value="1"/>
</dbReference>
<dbReference type="InterPro" id="IPR019954">
    <property type="entry name" value="Ubiquitin_CS"/>
</dbReference>
<keyword evidence="8" id="KW-1185">Reference proteome</keyword>
<protein>
    <submittedName>
        <fullName evidence="7">Ubiquitin family protein</fullName>
    </submittedName>
</protein>
<dbReference type="Gene3D" id="3.10.20.90">
    <property type="entry name" value="Phosphatidylinositol 3-kinase Catalytic Subunit, Chain A, domain 1"/>
    <property type="match status" value="1"/>
</dbReference>
<dbReference type="SUPFAM" id="SSF54236">
    <property type="entry name" value="Ubiquitin-like"/>
    <property type="match status" value="1"/>
</dbReference>
<dbReference type="AlphaFoldDB" id="A0A5A7QM08"/>
<dbReference type="InterPro" id="IPR029071">
    <property type="entry name" value="Ubiquitin-like_domsf"/>
</dbReference>
<keyword evidence="5" id="KW-1133">Transmembrane helix</keyword>
<comment type="caution">
    <text evidence="7">The sequence shown here is derived from an EMBL/GenBank/DDBJ whole genome shotgun (WGS) entry which is preliminary data.</text>
</comment>
<feature type="domain" description="Ubiquitin-like" evidence="6">
    <location>
        <begin position="1"/>
        <end position="70"/>
    </location>
</feature>
<keyword evidence="5" id="KW-0472">Membrane</keyword>
<dbReference type="OrthoDB" id="24670at2759"/>